<sequence>MRVSAASSKHSSRISHLRIAMTLRRQEPLKRPAAKAVAKAKAKVAKAAPAPGLTSKRCVAILQRVQKDASLPKEALQVLRQALKCAKSGKKEELPKAAGLLGSVMAKAVKAFEEELATARESLEKAKEEHQTMSSQQADAEAQLKSAKQAMVDFKAKLKDSQRFISEETKALANASAERKSALQEVKLAEKDCCHLQQVQEKNYKPLREAEEATTAPSRKQINSLCKAAKKVGFHRELLSVAPAVLKKELTKRQTFDQLVLRSLDAEFSKRSQALQSKLEENQQSLEQQDQAMEEKRQALAAAKEAVKHTARMIVEAETQAESSKRSVQLVAKKAKSVPQMVKQQARKFEAVRSKYQKFRAGPLATYLTYRPVKNVEDEDEEEATQTA</sequence>
<evidence type="ECO:0000313" key="3">
    <source>
        <dbReference type="Proteomes" id="UP001178507"/>
    </source>
</evidence>
<feature type="coiled-coil region" evidence="1">
    <location>
        <begin position="269"/>
        <end position="306"/>
    </location>
</feature>
<keyword evidence="3" id="KW-1185">Reference proteome</keyword>
<protein>
    <submittedName>
        <fullName evidence="2">Uncharacterized protein</fullName>
    </submittedName>
</protein>
<organism evidence="2 3">
    <name type="scientific">Effrenium voratum</name>
    <dbReference type="NCBI Taxonomy" id="2562239"/>
    <lineage>
        <taxon>Eukaryota</taxon>
        <taxon>Sar</taxon>
        <taxon>Alveolata</taxon>
        <taxon>Dinophyceae</taxon>
        <taxon>Suessiales</taxon>
        <taxon>Symbiodiniaceae</taxon>
        <taxon>Effrenium</taxon>
    </lineage>
</organism>
<dbReference type="Proteomes" id="UP001178507">
    <property type="component" value="Unassembled WGS sequence"/>
</dbReference>
<evidence type="ECO:0000256" key="1">
    <source>
        <dbReference type="SAM" id="Coils"/>
    </source>
</evidence>
<feature type="coiled-coil region" evidence="1">
    <location>
        <begin position="109"/>
        <end position="192"/>
    </location>
</feature>
<accession>A0AA36HQA4</accession>
<gene>
    <name evidence="2" type="ORF">EVOR1521_LOCUS2811</name>
</gene>
<dbReference type="EMBL" id="CAUJNA010000158">
    <property type="protein sequence ID" value="CAJ1372820.1"/>
    <property type="molecule type" value="Genomic_DNA"/>
</dbReference>
<keyword evidence="1" id="KW-0175">Coiled coil</keyword>
<dbReference type="AlphaFoldDB" id="A0AA36HQA4"/>
<reference evidence="2" key="1">
    <citation type="submission" date="2023-08" db="EMBL/GenBank/DDBJ databases">
        <authorList>
            <person name="Chen Y."/>
            <person name="Shah S."/>
            <person name="Dougan E. K."/>
            <person name="Thang M."/>
            <person name="Chan C."/>
        </authorList>
    </citation>
    <scope>NUCLEOTIDE SEQUENCE</scope>
</reference>
<comment type="caution">
    <text evidence="2">The sequence shown here is derived from an EMBL/GenBank/DDBJ whole genome shotgun (WGS) entry which is preliminary data.</text>
</comment>
<proteinExistence type="predicted"/>
<evidence type="ECO:0000313" key="2">
    <source>
        <dbReference type="EMBL" id="CAJ1372820.1"/>
    </source>
</evidence>
<name>A0AA36HQA4_9DINO</name>